<dbReference type="OrthoDB" id="10263782at2759"/>
<gene>
    <name evidence="1" type="primary">RvY_02786-1</name>
    <name evidence="1" type="synonym">RvY_02786.1</name>
    <name evidence="1" type="ORF">RvY_02786</name>
</gene>
<evidence type="ECO:0000313" key="1">
    <source>
        <dbReference type="EMBL" id="GAU90362.1"/>
    </source>
</evidence>
<organism evidence="1 2">
    <name type="scientific">Ramazzottius varieornatus</name>
    <name type="common">Water bear</name>
    <name type="synonym">Tardigrade</name>
    <dbReference type="NCBI Taxonomy" id="947166"/>
    <lineage>
        <taxon>Eukaryota</taxon>
        <taxon>Metazoa</taxon>
        <taxon>Ecdysozoa</taxon>
        <taxon>Tardigrada</taxon>
        <taxon>Eutardigrada</taxon>
        <taxon>Parachela</taxon>
        <taxon>Hypsibioidea</taxon>
        <taxon>Ramazzottiidae</taxon>
        <taxon>Ramazzottius</taxon>
    </lineage>
</organism>
<accession>A0A1D1URM4</accession>
<dbReference type="PANTHER" id="PTHR13192:SF3">
    <property type="entry name" value="COBALAMIN TRAFFICKING PROTEIN CBLD"/>
    <property type="match status" value="1"/>
</dbReference>
<dbReference type="GO" id="GO:0005739">
    <property type="term" value="C:mitochondrion"/>
    <property type="evidence" value="ECO:0007669"/>
    <property type="project" value="TreeGrafter"/>
</dbReference>
<sequence length="297" mass="33274">MSNVAAVSRRATYCHQFQTILKRVRCAVNLQKEQKEKFLSLSLSRQNQALCFPGKTAPKQIATAVASSSSSPAAELPTKYYRFSATDVKVAQFFSQLDDQNNRMFSLMLRVPQEELQEADMDVKKLKKRSPGVRFSTDQVECVVQECSSKLSKSLMELFPAGLPEDEIPNLSAIVISHKTNSDMSSWSHEMEAERDSITDQFVQTAIEIVAALKANGVWADFVDPSSGRPYYSPYTNATLFETDDRYKHFGFNIQDLGCCKALEHPVWKTNAFVGCILTTAGPNHPILKEIVQSKIE</sequence>
<evidence type="ECO:0008006" key="3">
    <source>
        <dbReference type="Google" id="ProtNLM"/>
    </source>
</evidence>
<keyword evidence="2" id="KW-1185">Reference proteome</keyword>
<dbReference type="EMBL" id="BDGG01000001">
    <property type="protein sequence ID" value="GAU90362.1"/>
    <property type="molecule type" value="Genomic_DNA"/>
</dbReference>
<dbReference type="STRING" id="947166.A0A1D1URM4"/>
<dbReference type="GO" id="GO:0009235">
    <property type="term" value="P:cobalamin metabolic process"/>
    <property type="evidence" value="ECO:0007669"/>
    <property type="project" value="InterPro"/>
</dbReference>
<evidence type="ECO:0000313" key="2">
    <source>
        <dbReference type="Proteomes" id="UP000186922"/>
    </source>
</evidence>
<reference evidence="1 2" key="1">
    <citation type="journal article" date="2016" name="Nat. Commun.">
        <title>Extremotolerant tardigrade genome and improved radiotolerance of human cultured cells by tardigrade-unique protein.</title>
        <authorList>
            <person name="Hashimoto T."/>
            <person name="Horikawa D.D."/>
            <person name="Saito Y."/>
            <person name="Kuwahara H."/>
            <person name="Kozuka-Hata H."/>
            <person name="Shin-I T."/>
            <person name="Minakuchi Y."/>
            <person name="Ohishi K."/>
            <person name="Motoyama A."/>
            <person name="Aizu T."/>
            <person name="Enomoto A."/>
            <person name="Kondo K."/>
            <person name="Tanaka S."/>
            <person name="Hara Y."/>
            <person name="Koshikawa S."/>
            <person name="Sagara H."/>
            <person name="Miura T."/>
            <person name="Yokobori S."/>
            <person name="Miyagawa K."/>
            <person name="Suzuki Y."/>
            <person name="Kubo T."/>
            <person name="Oyama M."/>
            <person name="Kohara Y."/>
            <person name="Fujiyama A."/>
            <person name="Arakawa K."/>
            <person name="Katayama T."/>
            <person name="Toyoda A."/>
            <person name="Kunieda T."/>
        </authorList>
    </citation>
    <scope>NUCLEOTIDE SEQUENCE [LARGE SCALE GENOMIC DNA]</scope>
    <source>
        <strain evidence="1 2">YOKOZUNA-1</strain>
    </source>
</reference>
<dbReference type="Proteomes" id="UP000186922">
    <property type="component" value="Unassembled WGS sequence"/>
</dbReference>
<dbReference type="Pfam" id="PF10229">
    <property type="entry name" value="MMADHC"/>
    <property type="match status" value="1"/>
</dbReference>
<protein>
    <recommendedName>
        <fullName evidence="3">Methylmalonic aciduria and homocystinuria type D protein, mitochondrial</fullName>
    </recommendedName>
</protein>
<dbReference type="InterPro" id="IPR019362">
    <property type="entry name" value="MMADHC"/>
</dbReference>
<name>A0A1D1URM4_RAMVA</name>
<dbReference type="PANTHER" id="PTHR13192">
    <property type="entry name" value="MY011 PROTEIN"/>
    <property type="match status" value="1"/>
</dbReference>
<dbReference type="AlphaFoldDB" id="A0A1D1URM4"/>
<comment type="caution">
    <text evidence="1">The sequence shown here is derived from an EMBL/GenBank/DDBJ whole genome shotgun (WGS) entry which is preliminary data.</text>
</comment>
<proteinExistence type="predicted"/>